<dbReference type="OrthoDB" id="5791190at2759"/>
<comment type="caution">
    <text evidence="3">The sequence shown here is derived from an EMBL/GenBank/DDBJ whole genome shotgun (WGS) entry which is preliminary data.</text>
</comment>
<dbReference type="PROSITE" id="PS50966">
    <property type="entry name" value="ZF_SWIM"/>
    <property type="match status" value="1"/>
</dbReference>
<keyword evidence="1" id="KW-0862">Zinc</keyword>
<dbReference type="Proteomes" id="UP000683360">
    <property type="component" value="Unassembled WGS sequence"/>
</dbReference>
<name>A0A8S3QIY4_MYTED</name>
<dbReference type="GO" id="GO:0008270">
    <property type="term" value="F:zinc ion binding"/>
    <property type="evidence" value="ECO:0007669"/>
    <property type="project" value="UniProtKB-KW"/>
</dbReference>
<feature type="domain" description="SWIM-type" evidence="2">
    <location>
        <begin position="238"/>
        <end position="267"/>
    </location>
</feature>
<evidence type="ECO:0000313" key="4">
    <source>
        <dbReference type="Proteomes" id="UP000683360"/>
    </source>
</evidence>
<proteinExistence type="predicted"/>
<evidence type="ECO:0000256" key="1">
    <source>
        <dbReference type="PROSITE-ProRule" id="PRU00325"/>
    </source>
</evidence>
<accession>A0A8S3QIY4</accession>
<dbReference type="InterPro" id="IPR011011">
    <property type="entry name" value="Znf_FYVE_PHD"/>
</dbReference>
<dbReference type="EMBL" id="CAJPWZ010000464">
    <property type="protein sequence ID" value="CAG2193722.1"/>
    <property type="molecule type" value="Genomic_DNA"/>
</dbReference>
<keyword evidence="4" id="KW-1185">Reference proteome</keyword>
<organism evidence="3 4">
    <name type="scientific">Mytilus edulis</name>
    <name type="common">Blue mussel</name>
    <dbReference type="NCBI Taxonomy" id="6550"/>
    <lineage>
        <taxon>Eukaryota</taxon>
        <taxon>Metazoa</taxon>
        <taxon>Spiralia</taxon>
        <taxon>Lophotrochozoa</taxon>
        <taxon>Mollusca</taxon>
        <taxon>Bivalvia</taxon>
        <taxon>Autobranchia</taxon>
        <taxon>Pteriomorphia</taxon>
        <taxon>Mytilida</taxon>
        <taxon>Mytiloidea</taxon>
        <taxon>Mytilidae</taxon>
        <taxon>Mytilinae</taxon>
        <taxon>Mytilus</taxon>
    </lineage>
</organism>
<keyword evidence="1" id="KW-0479">Metal-binding</keyword>
<reference evidence="3" key="1">
    <citation type="submission" date="2021-03" db="EMBL/GenBank/DDBJ databases">
        <authorList>
            <person name="Bekaert M."/>
        </authorList>
    </citation>
    <scope>NUCLEOTIDE SEQUENCE</scope>
</reference>
<dbReference type="AlphaFoldDB" id="A0A8S3QIY4"/>
<gene>
    <name evidence="3" type="ORF">MEDL_8803</name>
</gene>
<keyword evidence="1" id="KW-0863">Zinc-finger</keyword>
<evidence type="ECO:0000313" key="3">
    <source>
        <dbReference type="EMBL" id="CAG2193722.1"/>
    </source>
</evidence>
<dbReference type="InterPro" id="IPR007527">
    <property type="entry name" value="Znf_SWIM"/>
</dbReference>
<protein>
    <recommendedName>
        <fullName evidence="2">SWIM-type domain-containing protein</fullName>
    </recommendedName>
</protein>
<evidence type="ECO:0000259" key="2">
    <source>
        <dbReference type="PROSITE" id="PS50966"/>
    </source>
</evidence>
<dbReference type="SUPFAM" id="SSF57903">
    <property type="entry name" value="FYVE/PHD zinc finger"/>
    <property type="match status" value="1"/>
</dbReference>
<sequence length="361" mass="41363">MLHSDNEEEFLDTKLKLTSKWTPVVLEHFNKHICPAIQNHSGKWLIEKYPGMFDPYSGITNNLSESMNAVLKRENDWKELPVDLLALGFYYIQNFENYEILRGRSGLGNYHLKKEFSRAFISPSDVIFPKRIVSPDEVIEYLKNDKPLFQSNSFQSDTDPLGNLNSQEIIKQTNSDENTSTNQVKLENNEVIVNQQPVIEYPTDSSQQSLARFIVDNNLITLVPQQGAFIVNGRKGKYCVTLFPKETCQCESSSTCFHILAAKISIGLESTQTKYMREHLIHCLENGKFTHFPKNYFGKTPKNLKTKTHIISINCDCGKPDTIEDMVGCEGKTGRKMCDVWTHRSCAKNMKGNSWFCEVHR</sequence>